<evidence type="ECO:0000256" key="1">
    <source>
        <dbReference type="ARBA" id="ARBA00004429"/>
    </source>
</evidence>
<comment type="subcellular location">
    <subcellularLocation>
        <location evidence="1 7">Cell inner membrane</location>
        <topology evidence="1 7">Multi-pass membrane protein</topology>
    </subcellularLocation>
</comment>
<dbReference type="OrthoDB" id="9790209at2"/>
<feature type="transmembrane region" description="Helical" evidence="7">
    <location>
        <begin position="265"/>
        <end position="290"/>
    </location>
</feature>
<dbReference type="PANTHER" id="PTHR33362:SF2">
    <property type="entry name" value="TRAP TRANSPORTER LARGE PERMEASE PROTEIN"/>
    <property type="match status" value="1"/>
</dbReference>
<evidence type="ECO:0000256" key="4">
    <source>
        <dbReference type="ARBA" id="ARBA00022692"/>
    </source>
</evidence>
<dbReference type="InterPro" id="IPR010656">
    <property type="entry name" value="DctM"/>
</dbReference>
<dbReference type="GO" id="GO:0022857">
    <property type="term" value="F:transmembrane transporter activity"/>
    <property type="evidence" value="ECO:0007669"/>
    <property type="project" value="UniProtKB-UniRule"/>
</dbReference>
<feature type="transmembrane region" description="Helical" evidence="7">
    <location>
        <begin position="397"/>
        <end position="419"/>
    </location>
</feature>
<keyword evidence="2" id="KW-1003">Cell membrane</keyword>
<keyword evidence="5 7" id="KW-1133">Transmembrane helix</keyword>
<evidence type="ECO:0000256" key="5">
    <source>
        <dbReference type="ARBA" id="ARBA00022989"/>
    </source>
</evidence>
<evidence type="ECO:0000256" key="6">
    <source>
        <dbReference type="ARBA" id="ARBA00023136"/>
    </source>
</evidence>
<dbReference type="PATRIC" id="fig|1231392.3.peg.993"/>
<comment type="caution">
    <text evidence="7">Lacks conserved residue(s) required for the propagation of feature annotation.</text>
</comment>
<feature type="domain" description="TRAP C4-dicarboxylate transport system permease DctM subunit" evidence="8">
    <location>
        <begin position="6"/>
        <end position="411"/>
    </location>
</feature>
<dbReference type="InterPro" id="IPR004681">
    <property type="entry name" value="TRAP_DctM"/>
</dbReference>
<gene>
    <name evidence="9" type="ORF">OCGS_0988</name>
</gene>
<feature type="transmembrane region" description="Helical" evidence="7">
    <location>
        <begin position="237"/>
        <end position="253"/>
    </location>
</feature>
<feature type="transmembrane region" description="Helical" evidence="7">
    <location>
        <begin position="353"/>
        <end position="377"/>
    </location>
</feature>
<dbReference type="PANTHER" id="PTHR33362">
    <property type="entry name" value="SIALIC ACID TRAP TRANSPORTER PERMEASE PROTEIN SIAT-RELATED"/>
    <property type="match status" value="1"/>
</dbReference>
<comment type="caution">
    <text evidence="9">The sequence shown here is derived from an EMBL/GenBank/DDBJ whole genome shotgun (WGS) entry which is preliminary data.</text>
</comment>
<evidence type="ECO:0000313" key="9">
    <source>
        <dbReference type="EMBL" id="EKE44953.1"/>
    </source>
</evidence>
<keyword evidence="7" id="KW-0813">Transport</keyword>
<dbReference type="GO" id="GO:0005886">
    <property type="term" value="C:plasma membrane"/>
    <property type="evidence" value="ECO:0007669"/>
    <property type="project" value="UniProtKB-SubCell"/>
</dbReference>
<dbReference type="RefSeq" id="WP_007426141.1">
    <property type="nucleotide sequence ID" value="NZ_AMGO01000012.1"/>
</dbReference>
<keyword evidence="10" id="KW-1185">Reference proteome</keyword>
<protein>
    <recommendedName>
        <fullName evidence="7">TRAP transporter large permease protein</fullName>
    </recommendedName>
</protein>
<comment type="subunit">
    <text evidence="7">The complex comprises the extracytoplasmic solute receptor protein and the two transmembrane proteins.</text>
</comment>
<feature type="transmembrane region" description="Helical" evidence="7">
    <location>
        <begin position="131"/>
        <end position="156"/>
    </location>
</feature>
<evidence type="ECO:0000256" key="7">
    <source>
        <dbReference type="RuleBase" id="RU369079"/>
    </source>
</evidence>
<feature type="transmembrane region" description="Helical" evidence="7">
    <location>
        <begin position="209"/>
        <end position="231"/>
    </location>
</feature>
<keyword evidence="3 7" id="KW-0997">Cell inner membrane</keyword>
<comment type="similarity">
    <text evidence="7">Belongs to the TRAP transporter large permease family.</text>
</comment>
<accession>K2HBU3</accession>
<name>K2HBU3_9RHOB</name>
<evidence type="ECO:0000259" key="8">
    <source>
        <dbReference type="Pfam" id="PF06808"/>
    </source>
</evidence>
<keyword evidence="6 7" id="KW-0472">Membrane</keyword>
<sequence length="420" mass="43763">MVGAAFGLLLLAGVPIALVLAGSALFYILWSGQTVLLQSYAQQLFSSIESYGLLAIPLFMLTGELMNEGGITGRLVGMASAFMGRVKGGLAYINLVVNMMVASIMGSATAQMAVMSRAMVPAMEKEGYDRPFAAATTAAGSLLSPIIPPSMLFVIYGVLAQISIGDMFIAGILPGLLLALSFLVVLALIGTVKDLPRGRAMDAAGRWAAVRAGVPTLIIPVVIVGGIIGGIATPTESAAVAALAAFLIGRVLYKEMTFARIPVVLLRAGFNASIVVFIVATAGVFGWVIIYEQVPQALAARLAGLTQDPFVFLLLVNLGLIVVGMVIDGIAALILLVPILLPIAVQQYGIDPFHFGVVVCLNLVLGLLTPPVGAGLFVMTAMTGVRPGALVKALAPFLLASFSVLMLLSWQGWIVTVLIR</sequence>
<dbReference type="Proteomes" id="UP000006765">
    <property type="component" value="Unassembled WGS sequence"/>
</dbReference>
<proteinExistence type="inferred from homology"/>
<evidence type="ECO:0000256" key="2">
    <source>
        <dbReference type="ARBA" id="ARBA00022475"/>
    </source>
</evidence>
<dbReference type="eggNOG" id="COG1593">
    <property type="taxonomic scope" value="Bacteria"/>
</dbReference>
<dbReference type="AlphaFoldDB" id="K2HBU3"/>
<dbReference type="PIRSF" id="PIRSF006066">
    <property type="entry name" value="HI0050"/>
    <property type="match status" value="1"/>
</dbReference>
<organism evidence="9 10">
    <name type="scientific">Oceaniovalibus guishaninsula JLT2003</name>
    <dbReference type="NCBI Taxonomy" id="1231392"/>
    <lineage>
        <taxon>Bacteria</taxon>
        <taxon>Pseudomonadati</taxon>
        <taxon>Pseudomonadota</taxon>
        <taxon>Alphaproteobacteria</taxon>
        <taxon>Rhodobacterales</taxon>
        <taxon>Roseobacteraceae</taxon>
        <taxon>Oceaniovalibus</taxon>
    </lineage>
</organism>
<keyword evidence="4 7" id="KW-0812">Transmembrane</keyword>
<comment type="function">
    <text evidence="7">Part of the tripartite ATP-independent periplasmic (TRAP) transport system.</text>
</comment>
<feature type="transmembrane region" description="Helical" evidence="7">
    <location>
        <begin position="6"/>
        <end position="30"/>
    </location>
</feature>
<reference evidence="9 10" key="1">
    <citation type="journal article" date="2012" name="J. Bacteriol.">
        <title>Draft Genome Sequence of Oceaniovalibus guishaninsula JLT2003T.</title>
        <authorList>
            <person name="Tang K."/>
            <person name="Liu K."/>
            <person name="Jiao N."/>
        </authorList>
    </citation>
    <scope>NUCLEOTIDE SEQUENCE [LARGE SCALE GENOMIC DNA]</scope>
    <source>
        <strain evidence="9 10">JLT2003</strain>
    </source>
</reference>
<dbReference type="NCBIfam" id="TIGR00786">
    <property type="entry name" value="dctM"/>
    <property type="match status" value="1"/>
</dbReference>
<dbReference type="EMBL" id="AMGO01000012">
    <property type="protein sequence ID" value="EKE44953.1"/>
    <property type="molecule type" value="Genomic_DNA"/>
</dbReference>
<feature type="transmembrane region" description="Helical" evidence="7">
    <location>
        <begin position="91"/>
        <end position="110"/>
    </location>
</feature>
<evidence type="ECO:0000256" key="3">
    <source>
        <dbReference type="ARBA" id="ARBA00022519"/>
    </source>
</evidence>
<feature type="transmembrane region" description="Helical" evidence="7">
    <location>
        <begin position="168"/>
        <end position="189"/>
    </location>
</feature>
<feature type="transmembrane region" description="Helical" evidence="7">
    <location>
        <begin position="310"/>
        <end position="341"/>
    </location>
</feature>
<evidence type="ECO:0000313" key="10">
    <source>
        <dbReference type="Proteomes" id="UP000006765"/>
    </source>
</evidence>
<dbReference type="STRING" id="1231392.OCGS_0988"/>
<dbReference type="Pfam" id="PF06808">
    <property type="entry name" value="DctM"/>
    <property type="match status" value="1"/>
</dbReference>